<dbReference type="EMBL" id="LR216287">
    <property type="protein sequence ID" value="VFJ14483.1"/>
    <property type="molecule type" value="Genomic_DNA"/>
</dbReference>
<name>A0A484IB21_9ARCH</name>
<evidence type="ECO:0000313" key="3">
    <source>
        <dbReference type="Proteomes" id="UP000294299"/>
    </source>
</evidence>
<gene>
    <name evidence="2" type="ORF">NFRAN_2161</name>
</gene>
<sequence length="1069" mass="124402">MKSINTTSDELFRFFVRRMPEKHISNKMKKLVLEPYIQELSIPIIRVNDENKVNNQRIINQITKLEDDIIEDFVQDKDIATQIDNHKNFREKIKANMDQRIDRVNTIIDHFIKSEKFVSDLQKLKVKEIENFVSWIISNINSDISNSKKLEIDDYKKKITEIFSRSVEDFINSEEFQQDKSSIYNSILSSSFIDSASSTLRDNLFMLAKIINFIEQIGKGDPLLISEKGLENPLDIEIVFPTKIFDDGNDSNIVSQYQDFEDFIVEKINVKAQVKKLRDLKHTRKSLSNIEDNQLKLISSKQQQPNKDSKITATVDRDSNLTANIVDEEDEEEEKIGGELDLVLTEETIKNLDDVSKNTLKEENIPFTNFSMTTTSSKIGKRVKEVNRILYPKIGKEIFKDPDDILESINKDVLNRKVVAKPIGHSLNLDQLTADLDTIQKFPKFVSGIGDLKKVKDKIVRYTYGEIAHVENILTGELKERVHKKLTKTEETITVEEKTTEDITNHLESTERFELKKTSNEVIETENKIDFGVKITAGYGPFFEATSYFDMGIGTSTKESNDLSSTYSKNVIDKSISKIQRVMSEKRVTTITQQIEEINTHKLDNTTRDFNVHGVYQWLDKIYCGELYVYDKRLLLEFIIPEPARFYKAIFRQNKIQAIDLMNSNIIIPPKPEEFLTLAEYEEDNKPKIITPEDITEDSYMTYASWYDAEVSPPPSKYIWLAETFKQDEFIKTKETDTESVSSYVAERKVPIPEGYKRIAWWYESEGNSLDENKDFDVRLRPKFSQGDEVEGTVGIIIDTRHYLSYAVVVNIRLKRTDNLFDKWQYNTWLKIHEAYLNKMALYESKMSEKAIAEGIEIVGNNPLFNRETEKVELKKSAIMILTENHLVTDGAYYKNKVGDYKYPYLNFKTAEKLGKQIQFFEQSVEWHNILYIFYSYFWGKHKYWVENLFRNDVDPLFNNFLKAGAARVVVPVRPGFEKAILYFLKTKIIWEGKDVPVINEPMYLDIVEEMKEKLDVLNYDGILQDSWEYKVPTSLVYLRNNDLSDSEDNLPSWQGCNDMDNNIPEPEG</sequence>
<evidence type="ECO:0000256" key="1">
    <source>
        <dbReference type="SAM" id="MobiDB-lite"/>
    </source>
</evidence>
<dbReference type="OrthoDB" id="372310at2157"/>
<dbReference type="GeneID" id="39421410"/>
<dbReference type="KEGG" id="nfn:NFRAN_2161"/>
<keyword evidence="3" id="KW-1185">Reference proteome</keyword>
<dbReference type="AlphaFoldDB" id="A0A484IB21"/>
<dbReference type="RefSeq" id="WP_145988064.1">
    <property type="nucleotide sequence ID" value="NZ_LR216287.1"/>
</dbReference>
<evidence type="ECO:0000313" key="2">
    <source>
        <dbReference type="EMBL" id="VFJ14483.1"/>
    </source>
</evidence>
<reference evidence="2 3" key="1">
    <citation type="submission" date="2019-02" db="EMBL/GenBank/DDBJ databases">
        <authorList>
            <person name="Lehtovirta-Morley E L."/>
        </authorList>
    </citation>
    <scope>NUCLEOTIDE SEQUENCE [LARGE SCALE GENOMIC DNA]</scope>
    <source>
        <strain evidence="2">NFRAN1</strain>
    </source>
</reference>
<feature type="region of interest" description="Disordered" evidence="1">
    <location>
        <begin position="1050"/>
        <end position="1069"/>
    </location>
</feature>
<accession>A0A484IB21</accession>
<organism evidence="2 3">
    <name type="scientific">Candidatus Nitrosocosmicus franklandianus</name>
    <dbReference type="NCBI Taxonomy" id="1798806"/>
    <lineage>
        <taxon>Archaea</taxon>
        <taxon>Nitrososphaerota</taxon>
        <taxon>Nitrososphaeria</taxon>
        <taxon>Nitrososphaerales</taxon>
        <taxon>Nitrososphaeraceae</taxon>
        <taxon>Candidatus Nitrosocosmicus</taxon>
    </lineage>
</organism>
<proteinExistence type="predicted"/>
<dbReference type="Proteomes" id="UP000294299">
    <property type="component" value="Chromosome NFRAN"/>
</dbReference>
<protein>
    <submittedName>
        <fullName evidence="2">Uncharacterized protein</fullName>
    </submittedName>
</protein>